<evidence type="ECO:0000256" key="1">
    <source>
        <dbReference type="ARBA" id="ARBA00010211"/>
    </source>
</evidence>
<organism evidence="4 5">
    <name type="scientific">Aspergillus candidus</name>
    <dbReference type="NCBI Taxonomy" id="41067"/>
    <lineage>
        <taxon>Eukaryota</taxon>
        <taxon>Fungi</taxon>
        <taxon>Dikarya</taxon>
        <taxon>Ascomycota</taxon>
        <taxon>Pezizomycotina</taxon>
        <taxon>Eurotiomycetes</taxon>
        <taxon>Eurotiomycetidae</taxon>
        <taxon>Eurotiales</taxon>
        <taxon>Aspergillaceae</taxon>
        <taxon>Aspergillus</taxon>
        <taxon>Aspergillus subgen. Circumdati</taxon>
    </lineage>
</organism>
<sequence length="295" mass="31819">MRADLAHRHNMMNRFTDGRVLHGEPILPSPDFDLGDTTAETNLQAKVISGDILDAGSKVTDEVATVQQLLGPLTKDDVPILRCVGLNYLTHIRETGRSPPPTPSIFFKPNTTVADHGSDVVIPKLAQDEQADYEGELCIVIGKDAKNVSEKDALDYIAAYTVGNDVSSRKLQIDRSIAGPVPQWGFSKGFDTYAPMGPCLVRADVIGDPARLQLQTFIDGEQRQNIQVSDLIFGCAALVSYLSTGTTLQKGSVIMTGTPGGVGNGLKPPQFLKPGTRMEVKVTDIGTLRNGVKFE</sequence>
<dbReference type="GeneID" id="36524368"/>
<dbReference type="SUPFAM" id="SSF56529">
    <property type="entry name" value="FAH"/>
    <property type="match status" value="1"/>
</dbReference>
<keyword evidence="4" id="KW-0378">Hydrolase</keyword>
<dbReference type="OrthoDB" id="411064at2759"/>
<dbReference type="FunFam" id="3.90.850.10:FF:000002">
    <property type="entry name" value="2-hydroxyhepta-2,4-diene-1,7-dioate isomerase"/>
    <property type="match status" value="1"/>
</dbReference>
<dbReference type="Gene3D" id="3.90.850.10">
    <property type="entry name" value="Fumarylacetoacetase-like, C-terminal domain"/>
    <property type="match status" value="1"/>
</dbReference>
<dbReference type="PANTHER" id="PTHR11820">
    <property type="entry name" value="ACYLPYRUVASE"/>
    <property type="match status" value="1"/>
</dbReference>
<dbReference type="GO" id="GO:0050163">
    <property type="term" value="F:oxaloacetate tautomerase activity"/>
    <property type="evidence" value="ECO:0007669"/>
    <property type="project" value="UniProtKB-ARBA"/>
</dbReference>
<keyword evidence="5" id="KW-1185">Reference proteome</keyword>
<dbReference type="InterPro" id="IPR036663">
    <property type="entry name" value="Fumarylacetoacetase_C_sf"/>
</dbReference>
<proteinExistence type="inferred from homology"/>
<evidence type="ECO:0000313" key="5">
    <source>
        <dbReference type="Proteomes" id="UP000234585"/>
    </source>
</evidence>
<dbReference type="GO" id="GO:0016787">
    <property type="term" value="F:hydrolase activity"/>
    <property type="evidence" value="ECO:0007669"/>
    <property type="project" value="UniProtKB-KW"/>
</dbReference>
<dbReference type="EMBL" id="KZ559130">
    <property type="protein sequence ID" value="PLB39302.1"/>
    <property type="molecule type" value="Genomic_DNA"/>
</dbReference>
<dbReference type="GO" id="GO:0046872">
    <property type="term" value="F:metal ion binding"/>
    <property type="evidence" value="ECO:0007669"/>
    <property type="project" value="UniProtKB-KW"/>
</dbReference>
<gene>
    <name evidence="4" type="ORF">BDW47DRAFT_130948</name>
</gene>
<feature type="domain" description="Fumarylacetoacetase-like C-terminal" evidence="3">
    <location>
        <begin position="83"/>
        <end position="292"/>
    </location>
</feature>
<dbReference type="STRING" id="41067.A0A2I2FF90"/>
<protein>
    <submittedName>
        <fullName evidence="4">Putative fumarylacetoacetate hydrolase</fullName>
    </submittedName>
</protein>
<dbReference type="Proteomes" id="UP000234585">
    <property type="component" value="Unassembled WGS sequence"/>
</dbReference>
<keyword evidence="2" id="KW-0479">Metal-binding</keyword>
<dbReference type="InterPro" id="IPR011234">
    <property type="entry name" value="Fumarylacetoacetase-like_C"/>
</dbReference>
<reference evidence="4 5" key="1">
    <citation type="submission" date="2017-12" db="EMBL/GenBank/DDBJ databases">
        <authorList>
            <consortium name="DOE Joint Genome Institute"/>
            <person name="Haridas S."/>
            <person name="Kjaerbolling I."/>
            <person name="Vesth T.C."/>
            <person name="Frisvad J.C."/>
            <person name="Nybo J.L."/>
            <person name="Theobald S."/>
            <person name="Kuo A."/>
            <person name="Bowyer P."/>
            <person name="Matsuda Y."/>
            <person name="Mondo S."/>
            <person name="Lyhne E.K."/>
            <person name="Kogle M.E."/>
            <person name="Clum A."/>
            <person name="Lipzen A."/>
            <person name="Salamov A."/>
            <person name="Ngan C.Y."/>
            <person name="Daum C."/>
            <person name="Chiniquy J."/>
            <person name="Barry K."/>
            <person name="LaButti K."/>
            <person name="Simmons B.A."/>
            <person name="Magnuson J.K."/>
            <person name="Mortensen U.H."/>
            <person name="Larsen T.O."/>
            <person name="Grigoriev I.V."/>
            <person name="Baker S.E."/>
            <person name="Andersen M.R."/>
            <person name="Nordberg H.P."/>
            <person name="Cantor M.N."/>
            <person name="Hua S.X."/>
        </authorList>
    </citation>
    <scope>NUCLEOTIDE SEQUENCE [LARGE SCALE GENOMIC DNA]</scope>
    <source>
        <strain evidence="4 5">CBS 102.13</strain>
    </source>
</reference>
<dbReference type="Pfam" id="PF01557">
    <property type="entry name" value="FAA_hydrolase"/>
    <property type="match status" value="1"/>
</dbReference>
<evidence type="ECO:0000256" key="2">
    <source>
        <dbReference type="ARBA" id="ARBA00022723"/>
    </source>
</evidence>
<comment type="similarity">
    <text evidence="1">Belongs to the FAH family.</text>
</comment>
<accession>A0A2I2FF90</accession>
<dbReference type="AlphaFoldDB" id="A0A2I2FF90"/>
<evidence type="ECO:0000313" key="4">
    <source>
        <dbReference type="EMBL" id="PLB39302.1"/>
    </source>
</evidence>
<dbReference type="RefSeq" id="XP_024673314.1">
    <property type="nucleotide sequence ID" value="XM_024817208.1"/>
</dbReference>
<name>A0A2I2FF90_ASPCN</name>
<dbReference type="PANTHER" id="PTHR11820:SF100">
    <property type="entry name" value="FUMARYLACETOACETATE HYDROLASE FAMILY PROTEIN (AFU_ORTHOLOGUE AFUA_4G01490)"/>
    <property type="match status" value="1"/>
</dbReference>
<dbReference type="GO" id="GO:0006107">
    <property type="term" value="P:oxaloacetate metabolic process"/>
    <property type="evidence" value="ECO:0007669"/>
    <property type="project" value="UniProtKB-ARBA"/>
</dbReference>
<evidence type="ECO:0000259" key="3">
    <source>
        <dbReference type="Pfam" id="PF01557"/>
    </source>
</evidence>